<dbReference type="STRING" id="123320.SAMN06309945_0725"/>
<dbReference type="PANTHER" id="PTHR43701">
    <property type="entry name" value="MEMBRANE TRANSPORTER PROTEIN MJ0441-RELATED"/>
    <property type="match status" value="1"/>
</dbReference>
<evidence type="ECO:0000256" key="5">
    <source>
        <dbReference type="ARBA" id="ARBA00023136"/>
    </source>
</evidence>
<dbReference type="GO" id="GO:0005886">
    <property type="term" value="C:plasma membrane"/>
    <property type="evidence" value="ECO:0007669"/>
    <property type="project" value="UniProtKB-SubCell"/>
</dbReference>
<feature type="transmembrane region" description="Helical" evidence="6">
    <location>
        <begin position="204"/>
        <end position="228"/>
    </location>
</feature>
<evidence type="ECO:0000313" key="8">
    <source>
        <dbReference type="Proteomes" id="UP000190857"/>
    </source>
</evidence>
<comment type="similarity">
    <text evidence="2 6">Belongs to the 4-toluene sulfonate uptake permease (TSUP) (TC 2.A.102) family.</text>
</comment>
<evidence type="ECO:0000256" key="3">
    <source>
        <dbReference type="ARBA" id="ARBA00022692"/>
    </source>
</evidence>
<feature type="transmembrane region" description="Helical" evidence="6">
    <location>
        <begin position="134"/>
        <end position="156"/>
    </location>
</feature>
<dbReference type="AlphaFoldDB" id="A0A1T5IQJ0"/>
<keyword evidence="4 6" id="KW-1133">Transmembrane helix</keyword>
<dbReference type="InterPro" id="IPR002781">
    <property type="entry name" value="TM_pro_TauE-like"/>
</dbReference>
<name>A0A1T5IQJ0_9MICO</name>
<dbReference type="InterPro" id="IPR051598">
    <property type="entry name" value="TSUP/Inactive_protease-like"/>
</dbReference>
<accession>A0A1T5IQJ0</accession>
<feature type="transmembrane region" description="Helical" evidence="6">
    <location>
        <begin position="102"/>
        <end position="122"/>
    </location>
</feature>
<evidence type="ECO:0000256" key="4">
    <source>
        <dbReference type="ARBA" id="ARBA00022989"/>
    </source>
</evidence>
<protein>
    <recommendedName>
        <fullName evidence="6">Probable membrane transporter protein</fullName>
    </recommendedName>
</protein>
<evidence type="ECO:0000256" key="2">
    <source>
        <dbReference type="ARBA" id="ARBA00009142"/>
    </source>
</evidence>
<dbReference type="OrthoDB" id="3700425at2"/>
<evidence type="ECO:0000256" key="1">
    <source>
        <dbReference type="ARBA" id="ARBA00004141"/>
    </source>
</evidence>
<dbReference type="PANTHER" id="PTHR43701:SF2">
    <property type="entry name" value="MEMBRANE TRANSPORTER PROTEIN YJNA-RELATED"/>
    <property type="match status" value="1"/>
</dbReference>
<keyword evidence="5 6" id="KW-0472">Membrane</keyword>
<proteinExistence type="inferred from homology"/>
<evidence type="ECO:0000313" key="7">
    <source>
        <dbReference type="EMBL" id="SKC41352.1"/>
    </source>
</evidence>
<dbReference type="Pfam" id="PF01925">
    <property type="entry name" value="TauE"/>
    <property type="match status" value="2"/>
</dbReference>
<feature type="transmembrane region" description="Helical" evidence="6">
    <location>
        <begin position="47"/>
        <end position="68"/>
    </location>
</feature>
<sequence>MKRSPRTYIWLIVTGLVAGLLSGLFGVGGGILIVPALVFLLKFDQRLAAGTSLGAIVPTSIVGVISYAASGSVEWMAALYLALGAIVGAQIGSWLLHKIPKLVLQWAFIAFLVVVIVQLFLVVPARDAEIDYTVWSSIGLVVLGLVTGILSGLLGIGGGVVVVPLLIVLFGASDLAAKGTSLLMMIPTGISGSIGNLRRGNIDLVAAGVVGLAACTTTALGALIAAVIPPSLGTILFAVFLIAVGIQLTVRAIRSSRAAR</sequence>
<dbReference type="RefSeq" id="WP_079726911.1">
    <property type="nucleotide sequence ID" value="NZ_FUZP01000001.1"/>
</dbReference>
<feature type="transmembrane region" description="Helical" evidence="6">
    <location>
        <begin position="234"/>
        <end position="253"/>
    </location>
</feature>
<keyword evidence="6" id="KW-1003">Cell membrane</keyword>
<dbReference type="Proteomes" id="UP000190857">
    <property type="component" value="Unassembled WGS sequence"/>
</dbReference>
<evidence type="ECO:0000256" key="6">
    <source>
        <dbReference type="RuleBase" id="RU363041"/>
    </source>
</evidence>
<organism evidence="7 8">
    <name type="scientific">Okibacterium fritillariae</name>
    <dbReference type="NCBI Taxonomy" id="123320"/>
    <lineage>
        <taxon>Bacteria</taxon>
        <taxon>Bacillati</taxon>
        <taxon>Actinomycetota</taxon>
        <taxon>Actinomycetes</taxon>
        <taxon>Micrococcales</taxon>
        <taxon>Microbacteriaceae</taxon>
        <taxon>Okibacterium</taxon>
    </lineage>
</organism>
<keyword evidence="3 6" id="KW-0812">Transmembrane</keyword>
<reference evidence="7 8" key="1">
    <citation type="submission" date="2017-02" db="EMBL/GenBank/DDBJ databases">
        <authorList>
            <person name="Peterson S.W."/>
        </authorList>
    </citation>
    <scope>NUCLEOTIDE SEQUENCE [LARGE SCALE GENOMIC DNA]</scope>
    <source>
        <strain evidence="7 8">VKM Ac-2059</strain>
    </source>
</reference>
<gene>
    <name evidence="7" type="ORF">SAMN06309945_0725</name>
</gene>
<feature type="transmembrane region" description="Helical" evidence="6">
    <location>
        <begin position="9"/>
        <end position="41"/>
    </location>
</feature>
<dbReference type="EMBL" id="FUZP01000001">
    <property type="protein sequence ID" value="SKC41352.1"/>
    <property type="molecule type" value="Genomic_DNA"/>
</dbReference>
<feature type="transmembrane region" description="Helical" evidence="6">
    <location>
        <begin position="75"/>
        <end position="96"/>
    </location>
</feature>
<keyword evidence="8" id="KW-1185">Reference proteome</keyword>
<comment type="subcellular location">
    <subcellularLocation>
        <location evidence="6">Cell membrane</location>
        <topology evidence="6">Multi-pass membrane protein</topology>
    </subcellularLocation>
    <subcellularLocation>
        <location evidence="1">Membrane</location>
        <topology evidence="1">Multi-pass membrane protein</topology>
    </subcellularLocation>
</comment>